<comment type="caution">
    <text evidence="4">The sequence shown here is derived from an EMBL/GenBank/DDBJ whole genome shotgun (WGS) entry which is preliminary data.</text>
</comment>
<evidence type="ECO:0000256" key="1">
    <source>
        <dbReference type="SAM" id="MobiDB-lite"/>
    </source>
</evidence>
<name>A0A0F8IIM7_METMZ</name>
<dbReference type="CDD" id="cd08547">
    <property type="entry name" value="Type_II_cohesin"/>
    <property type="match status" value="1"/>
</dbReference>
<dbReference type="SUPFAM" id="SSF49384">
    <property type="entry name" value="Carbohydrate-binding domain"/>
    <property type="match status" value="1"/>
</dbReference>
<dbReference type="EMBL" id="JJPN01000173">
    <property type="protein sequence ID" value="KKG67695.1"/>
    <property type="molecule type" value="Genomic_DNA"/>
</dbReference>
<gene>
    <name evidence="3" type="ORF">DU46_14935</name>
    <name evidence="6" type="ORF">DU51_15885</name>
    <name evidence="4" type="ORF">DU61_01145</name>
    <name evidence="5" type="ORF">DU62_14270</name>
</gene>
<evidence type="ECO:0000313" key="6">
    <source>
        <dbReference type="EMBL" id="KKH09362.1"/>
    </source>
</evidence>
<evidence type="ECO:0000313" key="9">
    <source>
        <dbReference type="Proteomes" id="UP000034820"/>
    </source>
</evidence>
<feature type="compositionally biased region" description="Acidic residues" evidence="1">
    <location>
        <begin position="201"/>
        <end position="218"/>
    </location>
</feature>
<dbReference type="OrthoDB" id="103676at2157"/>
<dbReference type="EMBL" id="JJPQ01000135">
    <property type="protein sequence ID" value="KKG79264.1"/>
    <property type="molecule type" value="Genomic_DNA"/>
</dbReference>
<evidence type="ECO:0000313" key="3">
    <source>
        <dbReference type="EMBL" id="KKG67695.1"/>
    </source>
</evidence>
<dbReference type="PATRIC" id="fig|2209.71.peg.3288"/>
<dbReference type="InterPro" id="IPR002102">
    <property type="entry name" value="Cohesin_dom"/>
</dbReference>
<evidence type="ECO:0000313" key="8">
    <source>
        <dbReference type="Proteomes" id="UP000034074"/>
    </source>
</evidence>
<dbReference type="GO" id="GO:0000272">
    <property type="term" value="P:polysaccharide catabolic process"/>
    <property type="evidence" value="ECO:0007669"/>
    <property type="project" value="InterPro"/>
</dbReference>
<dbReference type="AlphaFoldDB" id="A0A0F8IIM7"/>
<evidence type="ECO:0000313" key="5">
    <source>
        <dbReference type="EMBL" id="KKH07696.1"/>
    </source>
</evidence>
<proteinExistence type="predicted"/>
<dbReference type="Pfam" id="PF00963">
    <property type="entry name" value="Cohesin"/>
    <property type="match status" value="1"/>
</dbReference>
<dbReference type="Proteomes" id="UP000034820">
    <property type="component" value="Unassembled WGS sequence"/>
</dbReference>
<evidence type="ECO:0000259" key="2">
    <source>
        <dbReference type="Pfam" id="PF00963"/>
    </source>
</evidence>
<dbReference type="InterPro" id="IPR008965">
    <property type="entry name" value="CBM2/CBM3_carb-bd_dom_sf"/>
</dbReference>
<reference evidence="7 8" key="1">
    <citation type="journal article" date="2015" name="ISME J.">
        <title>Genomic and phenotypic differentiation among Methanosarcina mazei populations from Columbia River sediment.</title>
        <authorList>
            <person name="Youngblut N.D."/>
            <person name="Wirth J.S."/>
            <person name="Henriksen J.R."/>
            <person name="Smith M."/>
            <person name="Simon H."/>
            <person name="Metcalf W.W."/>
            <person name="Whitaker R.J."/>
        </authorList>
    </citation>
    <scope>NUCLEOTIDE SEQUENCE [LARGE SCALE GENOMIC DNA]</scope>
    <source>
        <strain evidence="3 8">3.H.A.1A.2</strain>
        <strain evidence="4 7">3.H.A.2.5</strain>
        <strain evidence="6 9">3.H.T.1A.1</strain>
        <strain evidence="5 10">3.H.T.1A.2</strain>
    </source>
</reference>
<dbReference type="Gene3D" id="2.60.40.680">
    <property type="match status" value="1"/>
</dbReference>
<evidence type="ECO:0000313" key="7">
    <source>
        <dbReference type="Proteomes" id="UP000033889"/>
    </source>
</evidence>
<organism evidence="4 7">
    <name type="scientific">Methanosarcina mazei</name>
    <name type="common">Methanosarcina frisia</name>
    <dbReference type="NCBI Taxonomy" id="2209"/>
    <lineage>
        <taxon>Archaea</taxon>
        <taxon>Methanobacteriati</taxon>
        <taxon>Methanobacteriota</taxon>
        <taxon>Stenosarchaea group</taxon>
        <taxon>Methanomicrobia</taxon>
        <taxon>Methanosarcinales</taxon>
        <taxon>Methanosarcinaceae</taxon>
        <taxon>Methanosarcina</taxon>
    </lineage>
</organism>
<evidence type="ECO:0000313" key="4">
    <source>
        <dbReference type="EMBL" id="KKG79264.1"/>
    </source>
</evidence>
<dbReference type="EMBL" id="JJPZ01000138">
    <property type="protein sequence ID" value="KKH07696.1"/>
    <property type="molecule type" value="Genomic_DNA"/>
</dbReference>
<feature type="domain" description="Cohesin" evidence="2">
    <location>
        <begin position="46"/>
        <end position="170"/>
    </location>
</feature>
<dbReference type="Proteomes" id="UP000033889">
    <property type="component" value="Unassembled WGS sequence"/>
</dbReference>
<evidence type="ECO:0000313" key="10">
    <source>
        <dbReference type="Proteomes" id="UP000034944"/>
    </source>
</evidence>
<accession>A0A0F8IIM7</accession>
<dbReference type="Proteomes" id="UP000034944">
    <property type="component" value="Unassembled WGS sequence"/>
</dbReference>
<protein>
    <recommendedName>
        <fullName evidence="2">Cohesin domain-containing protein</fullName>
    </recommendedName>
</protein>
<sequence>MKKRSLQLIVPRFAFVLMLFALLATVVTGTVSSEAVIQISPQEPGTEGEDFTVEIYIEPDEPIAGVQLDFMFDSSLVSVKDVREGNLLKQPGSDTMFTPGAIEGSQGAVTGIYGFILGKNEATSPGTFASIDLTSAGTAEVCELQLSNIIVSDSSGHAVPVKVVNGTVRIENAPELSPEVSAGKIKPEEGLTGEGLTEKELSEEEMVEEELLEEDNEGGQENQNSQPASQSIFSDICDIFRDWFSV</sequence>
<feature type="region of interest" description="Disordered" evidence="1">
    <location>
        <begin position="179"/>
        <end position="230"/>
    </location>
</feature>
<dbReference type="GO" id="GO:0030246">
    <property type="term" value="F:carbohydrate binding"/>
    <property type="evidence" value="ECO:0007669"/>
    <property type="project" value="InterPro"/>
</dbReference>
<dbReference type="RefSeq" id="WP_048041010.1">
    <property type="nucleotide sequence ID" value="NZ_JJPN01000173.1"/>
</dbReference>
<dbReference type="EMBL" id="JJPY01000054">
    <property type="protein sequence ID" value="KKH09362.1"/>
    <property type="molecule type" value="Genomic_DNA"/>
</dbReference>
<dbReference type="Proteomes" id="UP000034074">
    <property type="component" value="Unassembled WGS sequence"/>
</dbReference>